<dbReference type="AlphaFoldDB" id="A0A9W7QMC9"/>
<protein>
    <submittedName>
        <fullName evidence="1">Uncharacterized protein</fullName>
    </submittedName>
</protein>
<evidence type="ECO:0000313" key="2">
    <source>
        <dbReference type="Proteomes" id="UP000475765"/>
    </source>
</evidence>
<proteinExistence type="predicted"/>
<gene>
    <name evidence="1" type="ORF">F8172_00090</name>
</gene>
<dbReference type="EMBL" id="WBPP01000001">
    <property type="protein sequence ID" value="KAB2400713.1"/>
    <property type="molecule type" value="Genomic_DNA"/>
</dbReference>
<evidence type="ECO:0000313" key="1">
    <source>
        <dbReference type="EMBL" id="KAB2400713.1"/>
    </source>
</evidence>
<comment type="caution">
    <text evidence="1">The sequence shown here is derived from an EMBL/GenBank/DDBJ whole genome shotgun (WGS) entry which is preliminary data.</text>
</comment>
<reference evidence="1 2" key="1">
    <citation type="submission" date="2019-10" db="EMBL/GenBank/DDBJ databases">
        <title>Bacillus from the desert of Cuatro Cinegas, Coahuila.</title>
        <authorList>
            <person name="Olmedo-Alvarez G."/>
            <person name="Saldana S."/>
            <person name="Barcelo D."/>
        </authorList>
    </citation>
    <scope>NUCLEOTIDE SEQUENCE [LARGE SCALE GENOMIC DNA]</scope>
    <source>
        <strain evidence="1 2">CH417_13T</strain>
    </source>
</reference>
<sequence length="174" mass="20638">MKSPYDYYVTPEEYEIAAEHGIGRNLLDYRIRNLGWDKNLAITKSPRKSEWSKVKEIALKNNISRTTFNNRRKRGWSLIDSMTKPPLSREEALERANECRCVLTYEQLKQAERIGLKRSTVYDRLKKLKWNMEDAITTPVLTRSECAKRSYWANMVIPLREERMNCRKLTYIAN</sequence>
<dbReference type="Proteomes" id="UP000475765">
    <property type="component" value="Unassembled WGS sequence"/>
</dbReference>
<organism evidence="1 2">
    <name type="scientific">Bacillus cereus</name>
    <dbReference type="NCBI Taxonomy" id="1396"/>
    <lineage>
        <taxon>Bacteria</taxon>
        <taxon>Bacillati</taxon>
        <taxon>Bacillota</taxon>
        <taxon>Bacilli</taxon>
        <taxon>Bacillales</taxon>
        <taxon>Bacillaceae</taxon>
        <taxon>Bacillus</taxon>
        <taxon>Bacillus cereus group</taxon>
    </lineage>
</organism>
<dbReference type="RefSeq" id="WP_151521501.1">
    <property type="nucleotide sequence ID" value="NZ_WBPL01000011.1"/>
</dbReference>
<name>A0A9W7QMC9_BACCE</name>
<accession>A0A9W7QMC9</accession>